<dbReference type="GO" id="GO:0006273">
    <property type="term" value="P:lagging strand elongation"/>
    <property type="evidence" value="ECO:0007669"/>
    <property type="project" value="TreeGrafter"/>
</dbReference>
<keyword evidence="3 14" id="KW-0436">Ligase</keyword>
<evidence type="ECO:0000256" key="15">
    <source>
        <dbReference type="RuleBase" id="RU004196"/>
    </source>
</evidence>
<dbReference type="PROSITE" id="PS00333">
    <property type="entry name" value="DNA_LIGASE_A2"/>
    <property type="match status" value="1"/>
</dbReference>
<keyword evidence="10 14" id="KW-0234">DNA repair</keyword>
<dbReference type="PROSITE" id="PS00697">
    <property type="entry name" value="DNA_LIGASE_A1"/>
    <property type="match status" value="1"/>
</dbReference>
<dbReference type="InterPro" id="IPR012309">
    <property type="entry name" value="DNA_ligase_ATP-dep_C"/>
</dbReference>
<keyword evidence="4" id="KW-0132">Cell division</keyword>
<evidence type="ECO:0000256" key="7">
    <source>
        <dbReference type="ARBA" id="ARBA00022763"/>
    </source>
</evidence>
<dbReference type="GO" id="GO:0006310">
    <property type="term" value="P:DNA recombination"/>
    <property type="evidence" value="ECO:0007669"/>
    <property type="project" value="UniProtKB-KW"/>
</dbReference>
<dbReference type="Gene3D" id="3.30.470.30">
    <property type="entry name" value="DNA ligase/mRNA capping enzyme"/>
    <property type="match status" value="1"/>
</dbReference>
<keyword evidence="5" id="KW-0235">DNA replication</keyword>
<dbReference type="FunFam" id="3.30.470.30:FF:000002">
    <property type="entry name" value="DNA ligase"/>
    <property type="match status" value="1"/>
</dbReference>
<dbReference type="NCBIfam" id="TIGR00574">
    <property type="entry name" value="dnl1"/>
    <property type="match status" value="1"/>
</dbReference>
<dbReference type="CDD" id="cd07969">
    <property type="entry name" value="OBF_DNA_ligase_I"/>
    <property type="match status" value="1"/>
</dbReference>
<evidence type="ECO:0000259" key="17">
    <source>
        <dbReference type="PROSITE" id="PS50160"/>
    </source>
</evidence>
<evidence type="ECO:0000256" key="2">
    <source>
        <dbReference type="ARBA" id="ARBA00007572"/>
    </source>
</evidence>
<feature type="compositionally biased region" description="Low complexity" evidence="16">
    <location>
        <begin position="170"/>
        <end position="185"/>
    </location>
</feature>
<evidence type="ECO:0000256" key="14">
    <source>
        <dbReference type="RuleBase" id="RU000617"/>
    </source>
</evidence>
<accession>A0A1D2AA46</accession>
<dbReference type="InterPro" id="IPR012308">
    <property type="entry name" value="DNA_ligase_ATP-dep_N"/>
</dbReference>
<evidence type="ECO:0000256" key="9">
    <source>
        <dbReference type="ARBA" id="ARBA00023172"/>
    </source>
</evidence>
<feature type="domain" description="ATP-dependent DNA ligase family profile" evidence="17">
    <location>
        <begin position="609"/>
        <end position="743"/>
    </location>
</feature>
<evidence type="ECO:0000256" key="11">
    <source>
        <dbReference type="ARBA" id="ARBA00023242"/>
    </source>
</evidence>
<keyword evidence="8 14" id="KW-0067">ATP-binding</keyword>
<dbReference type="GO" id="GO:0071897">
    <property type="term" value="P:DNA biosynthetic process"/>
    <property type="evidence" value="ECO:0007669"/>
    <property type="project" value="InterPro"/>
</dbReference>
<feature type="compositionally biased region" description="Low complexity" evidence="16">
    <location>
        <begin position="144"/>
        <end position="154"/>
    </location>
</feature>
<dbReference type="InterPro" id="IPR012310">
    <property type="entry name" value="DNA_ligase_ATP-dep_cent"/>
</dbReference>
<dbReference type="Pfam" id="PF04679">
    <property type="entry name" value="DNA_ligase_A_C"/>
    <property type="match status" value="1"/>
</dbReference>
<dbReference type="PROSITE" id="PS50160">
    <property type="entry name" value="DNA_LIGASE_A3"/>
    <property type="match status" value="1"/>
</dbReference>
<keyword evidence="7 14" id="KW-0227">DNA damage</keyword>
<dbReference type="GO" id="GO:0051301">
    <property type="term" value="P:cell division"/>
    <property type="evidence" value="ECO:0007669"/>
    <property type="project" value="UniProtKB-KW"/>
</dbReference>
<evidence type="ECO:0000256" key="16">
    <source>
        <dbReference type="SAM" id="MobiDB-lite"/>
    </source>
</evidence>
<dbReference type="EC" id="6.5.1.1" evidence="14"/>
<dbReference type="CDD" id="cd07900">
    <property type="entry name" value="Adenylation_DNA_ligase_I_Euk"/>
    <property type="match status" value="1"/>
</dbReference>
<evidence type="ECO:0000256" key="10">
    <source>
        <dbReference type="ARBA" id="ARBA00023204"/>
    </source>
</evidence>
<comment type="subcellular location">
    <subcellularLocation>
        <location evidence="1">Nucleus</location>
    </subcellularLocation>
</comment>
<feature type="compositionally biased region" description="Basic and acidic residues" evidence="16">
    <location>
        <begin position="155"/>
        <end position="167"/>
    </location>
</feature>
<dbReference type="Pfam" id="PF04675">
    <property type="entry name" value="DNA_ligase_A_N"/>
    <property type="match status" value="1"/>
</dbReference>
<reference evidence="18" key="1">
    <citation type="submission" date="2015-08" db="EMBL/GenBank/DDBJ databases">
        <authorList>
            <person name="Babu N.S."/>
            <person name="Beckwith C.J."/>
            <person name="Beseler K.G."/>
            <person name="Brison A."/>
            <person name="Carone J.V."/>
            <person name="Caskin T.P."/>
            <person name="Diamond M."/>
            <person name="Durham M.E."/>
            <person name="Foxe J.M."/>
            <person name="Go M."/>
            <person name="Henderson B.A."/>
            <person name="Jones I.B."/>
            <person name="McGettigan J.A."/>
            <person name="Micheletti S.J."/>
            <person name="Nasrallah M.E."/>
            <person name="Ortiz D."/>
            <person name="Piller C.R."/>
            <person name="Privatt S.R."/>
            <person name="Schneider S.L."/>
            <person name="Sharp S."/>
            <person name="Smith T.C."/>
            <person name="Stanton J.D."/>
            <person name="Ullery H.E."/>
            <person name="Wilson R.J."/>
            <person name="Serrano M.G."/>
            <person name="Buck G."/>
            <person name="Lee V."/>
            <person name="Wang Y."/>
            <person name="Carvalho R."/>
            <person name="Voegtly L."/>
            <person name="Shi R."/>
            <person name="Duckworth R."/>
            <person name="Johnson A."/>
            <person name="Loviza R."/>
            <person name="Walstead R."/>
            <person name="Shah Z."/>
            <person name="Kiflezghi M."/>
            <person name="Wade K."/>
            <person name="Ball S.L."/>
            <person name="Bradley K.W."/>
            <person name="Asai D.J."/>
            <person name="Bowman C.A."/>
            <person name="Russell D.A."/>
            <person name="Pope W.H."/>
            <person name="Jacobs-Sera D."/>
            <person name="Hendrix R.W."/>
            <person name="Hatfull G.F."/>
        </authorList>
    </citation>
    <scope>NUCLEOTIDE SEQUENCE</scope>
</reference>
<comment type="catalytic activity">
    <reaction evidence="13 14">
        <text>ATP + (deoxyribonucleotide)n-3'-hydroxyl + 5'-phospho-(deoxyribonucleotide)m = (deoxyribonucleotide)n+m + AMP + diphosphate.</text>
        <dbReference type="EC" id="6.5.1.1"/>
    </reaction>
</comment>
<gene>
    <name evidence="18" type="ORF">g.35601</name>
</gene>
<keyword evidence="11" id="KW-0539">Nucleus</keyword>
<dbReference type="GO" id="GO:0005524">
    <property type="term" value="F:ATP binding"/>
    <property type="evidence" value="ECO:0007669"/>
    <property type="project" value="UniProtKB-KW"/>
</dbReference>
<dbReference type="InterPro" id="IPR036599">
    <property type="entry name" value="DNA_ligase_N_sf"/>
</dbReference>
<dbReference type="InterPro" id="IPR012340">
    <property type="entry name" value="NA-bd_OB-fold"/>
</dbReference>
<dbReference type="InterPro" id="IPR000977">
    <property type="entry name" value="DNA_ligase_ATP-dep"/>
</dbReference>
<dbReference type="InterPro" id="IPR016059">
    <property type="entry name" value="DNA_ligase_ATP-dep_CS"/>
</dbReference>
<comment type="similarity">
    <text evidence="2 15">Belongs to the ATP-dependent DNA ligase family.</text>
</comment>
<evidence type="ECO:0000256" key="13">
    <source>
        <dbReference type="ARBA" id="ARBA00034003"/>
    </source>
</evidence>
<dbReference type="Gene3D" id="1.10.3260.10">
    <property type="entry name" value="DNA ligase, ATP-dependent, N-terminal domain"/>
    <property type="match status" value="1"/>
</dbReference>
<evidence type="ECO:0000256" key="5">
    <source>
        <dbReference type="ARBA" id="ARBA00022705"/>
    </source>
</evidence>
<dbReference type="FunFam" id="1.10.3260.10:FF:000001">
    <property type="entry name" value="DNA ligase"/>
    <property type="match status" value="1"/>
</dbReference>
<dbReference type="PANTHER" id="PTHR45674">
    <property type="entry name" value="DNA LIGASE 1/3 FAMILY MEMBER"/>
    <property type="match status" value="1"/>
</dbReference>
<dbReference type="PANTHER" id="PTHR45674:SF4">
    <property type="entry name" value="DNA LIGASE 1"/>
    <property type="match status" value="1"/>
</dbReference>
<proteinExistence type="inferred from homology"/>
<dbReference type="GO" id="GO:0003677">
    <property type="term" value="F:DNA binding"/>
    <property type="evidence" value="ECO:0007669"/>
    <property type="project" value="InterPro"/>
</dbReference>
<feature type="non-terminal residue" evidence="18">
    <location>
        <position position="1"/>
    </location>
</feature>
<dbReference type="SUPFAM" id="SSF50249">
    <property type="entry name" value="Nucleic acid-binding proteins"/>
    <property type="match status" value="1"/>
</dbReference>
<organism evidence="18">
    <name type="scientific">Auxenochlorella protothecoides</name>
    <name type="common">Green microalga</name>
    <name type="synonym">Chlorella protothecoides</name>
    <dbReference type="NCBI Taxonomy" id="3075"/>
    <lineage>
        <taxon>Eukaryota</taxon>
        <taxon>Viridiplantae</taxon>
        <taxon>Chlorophyta</taxon>
        <taxon>core chlorophytes</taxon>
        <taxon>Trebouxiophyceae</taxon>
        <taxon>Chlorellales</taxon>
        <taxon>Chlorellaceae</taxon>
        <taxon>Auxenochlorella</taxon>
    </lineage>
</organism>
<keyword evidence="6 14" id="KW-0547">Nucleotide-binding</keyword>
<dbReference type="Gene3D" id="3.30.1490.70">
    <property type="match status" value="1"/>
</dbReference>
<dbReference type="Gene3D" id="2.40.50.140">
    <property type="entry name" value="Nucleic acid-binding proteins"/>
    <property type="match status" value="1"/>
</dbReference>
<dbReference type="EMBL" id="GDKF01002560">
    <property type="protein sequence ID" value="JAT76062.1"/>
    <property type="molecule type" value="Transcribed_RNA"/>
</dbReference>
<sequence>CDDQICSLNVHIRKPGLHFPPARSGATASAFERSLIGTLREARLIPRLASTLLRSRSTATLRPGVLPSTGGPGVTPRRWPEGLRLHSICRPPLPAMASSRQRDISSFFGGARVKPAAVSLAATSPVRQASSEPKPEPCAEADEGSPSPAAAAAKFAKEAVKEEEEYKPTASGSSSSGGASLAGEESAGDDEVVGPPAKKKAKKSPLKGSQVKVEGVGLGSIKAAAEHADFDLSKVITWTLGSPVPFGFLADTFEAIAEESKRLVITRILIGAFRAVIASTPADLLPMIYLCTNRVAPAHVGLELGIGDATLIKALAQVTGKKEAAVRAEYGQCGDLGAVAAAARGLQKTMFPPPRLTVPGVLRAFRDVAAAEGSGSQDRKKAMIVKLLVAARDNEAGYVMRALQGKLRIGLAEQTVLVALAHAAVLSSVGDETAGGAAAAAGPAPPAASHEALAGRLEEAARAVKLAYSQCPSYDDLVPALLAHGPLRLPDHVHFRPGVPVKPMLAKPANGVSEVLDKFTDAPFTCEYKYDGERAQIHFTEDGTVKIYSRNSEDNTGKYPDIAALLPRMIKPGVKSAVLDAEAVAYDRVEKRVLPFQVLSTRARKDVSLASIKVAVCVFVFDCLYLDGRVLVQESLTTRREAMRAALSEAPGELQFATAKVSTDVEELSAFLDDAVDAGTEGLIVKTLGDTYEPSRRSSHWLKLKKDYLEGVGDTFDLVPIGAWHGRGKRTGMYGSYLLAVYDPENEEYQTISKIGTGFSEELLKQLAESQKELVIPGPRKYYNWGETLEPDVWFEPKAVWEIKAADLSISPVHKAATGLVDATKGISIRFPRLMRVRDDKGPEDSTSPAQVAEMYQAQAVVQQNSKASKPDVDDDY</sequence>
<protein>
    <recommendedName>
        <fullName evidence="14">DNA ligase</fullName>
        <ecNumber evidence="14">6.5.1.1</ecNumber>
    </recommendedName>
</protein>
<evidence type="ECO:0000256" key="8">
    <source>
        <dbReference type="ARBA" id="ARBA00022840"/>
    </source>
</evidence>
<dbReference type="AlphaFoldDB" id="A0A1D2AA46"/>
<evidence type="ECO:0000256" key="3">
    <source>
        <dbReference type="ARBA" id="ARBA00022598"/>
    </source>
</evidence>
<evidence type="ECO:0000256" key="12">
    <source>
        <dbReference type="ARBA" id="ARBA00023306"/>
    </source>
</evidence>
<dbReference type="SUPFAM" id="SSF56091">
    <property type="entry name" value="DNA ligase/mRNA capping enzyme, catalytic domain"/>
    <property type="match status" value="1"/>
</dbReference>
<evidence type="ECO:0000256" key="6">
    <source>
        <dbReference type="ARBA" id="ARBA00022741"/>
    </source>
</evidence>
<dbReference type="GO" id="GO:0006281">
    <property type="term" value="P:DNA repair"/>
    <property type="evidence" value="ECO:0007669"/>
    <property type="project" value="UniProtKB-KW"/>
</dbReference>
<dbReference type="InterPro" id="IPR050191">
    <property type="entry name" value="ATP-dep_DNA_ligase"/>
</dbReference>
<dbReference type="SUPFAM" id="SSF117018">
    <property type="entry name" value="ATP-dependent DNA ligase DNA-binding domain"/>
    <property type="match status" value="1"/>
</dbReference>
<evidence type="ECO:0000313" key="18">
    <source>
        <dbReference type="EMBL" id="JAT76062.1"/>
    </source>
</evidence>
<evidence type="ECO:0000256" key="4">
    <source>
        <dbReference type="ARBA" id="ARBA00022618"/>
    </source>
</evidence>
<dbReference type="FunFam" id="2.40.50.140:FF:000062">
    <property type="entry name" value="DNA ligase"/>
    <property type="match status" value="1"/>
</dbReference>
<evidence type="ECO:0000256" key="1">
    <source>
        <dbReference type="ARBA" id="ARBA00004123"/>
    </source>
</evidence>
<dbReference type="GO" id="GO:0005739">
    <property type="term" value="C:mitochondrion"/>
    <property type="evidence" value="ECO:0007669"/>
    <property type="project" value="TreeGrafter"/>
</dbReference>
<name>A0A1D2AA46_AUXPR</name>
<dbReference type="Pfam" id="PF01068">
    <property type="entry name" value="DNA_ligase_A_M"/>
    <property type="match status" value="1"/>
</dbReference>
<dbReference type="GO" id="GO:0003910">
    <property type="term" value="F:DNA ligase (ATP) activity"/>
    <property type="evidence" value="ECO:0007669"/>
    <property type="project" value="UniProtKB-EC"/>
</dbReference>
<dbReference type="GO" id="GO:0005634">
    <property type="term" value="C:nucleus"/>
    <property type="evidence" value="ECO:0007669"/>
    <property type="project" value="UniProtKB-SubCell"/>
</dbReference>
<keyword evidence="12" id="KW-0131">Cell cycle</keyword>
<feature type="region of interest" description="Disordered" evidence="16">
    <location>
        <begin position="123"/>
        <end position="206"/>
    </location>
</feature>
<keyword evidence="9 14" id="KW-0233">DNA recombination</keyword>